<dbReference type="Gene3D" id="3.40.630.30">
    <property type="match status" value="1"/>
</dbReference>
<evidence type="ECO:0000256" key="3">
    <source>
        <dbReference type="ARBA" id="ARBA00010712"/>
    </source>
</evidence>
<dbReference type="PANTHER" id="PTHR43072:SF23">
    <property type="entry name" value="UPF0039 PROTEIN C11D3.02C"/>
    <property type="match status" value="1"/>
</dbReference>
<organism evidence="11 12">
    <name type="scientific">Xylanibacillus composti</name>
    <dbReference type="NCBI Taxonomy" id="1572762"/>
    <lineage>
        <taxon>Bacteria</taxon>
        <taxon>Bacillati</taxon>
        <taxon>Bacillota</taxon>
        <taxon>Bacilli</taxon>
        <taxon>Bacillales</taxon>
        <taxon>Paenibacillaceae</taxon>
        <taxon>Xylanibacillus</taxon>
    </lineage>
</organism>
<accession>A0A8J4M2C3</accession>
<dbReference type="GO" id="GO:0033816">
    <property type="term" value="F:diaminobutyrate acetyltransferase activity"/>
    <property type="evidence" value="ECO:0007669"/>
    <property type="project" value="UniProtKB-EC"/>
</dbReference>
<comment type="pathway">
    <text evidence="2 9">Amine and polyamine biosynthesis; ectoine biosynthesis; L-ectoine from L-aspartate 4-semialdehyde: step 2/3.</text>
</comment>
<protein>
    <recommendedName>
        <fullName evidence="5 9">L-2,4-diaminobutyric acid acetyltransferase</fullName>
        <shortName evidence="9">DABA acetyltransferase</shortName>
        <ecNumber evidence="4 9">2.3.1.178</ecNumber>
    </recommendedName>
</protein>
<evidence type="ECO:0000256" key="7">
    <source>
        <dbReference type="ARBA" id="ARBA00023315"/>
    </source>
</evidence>
<dbReference type="NCBIfam" id="TIGR02406">
    <property type="entry name" value="ectoine_EctA"/>
    <property type="match status" value="1"/>
</dbReference>
<dbReference type="InterPro" id="IPR012772">
    <property type="entry name" value="Ectoine_EctA"/>
</dbReference>
<keyword evidence="7 9" id="KW-0012">Acyltransferase</keyword>
<dbReference type="PROSITE" id="PS51186">
    <property type="entry name" value="GNAT"/>
    <property type="match status" value="1"/>
</dbReference>
<evidence type="ECO:0000259" key="10">
    <source>
        <dbReference type="PROSITE" id="PS51186"/>
    </source>
</evidence>
<dbReference type="InterPro" id="IPR000182">
    <property type="entry name" value="GNAT_dom"/>
</dbReference>
<dbReference type="UniPathway" id="UPA00067">
    <property type="reaction ID" value="UER00122"/>
</dbReference>
<keyword evidence="12" id="KW-1185">Reference proteome</keyword>
<evidence type="ECO:0000256" key="2">
    <source>
        <dbReference type="ARBA" id="ARBA00004978"/>
    </source>
</evidence>
<keyword evidence="6 9" id="KW-0808">Transferase</keyword>
<dbReference type="EMBL" id="BOVK01000022">
    <property type="protein sequence ID" value="GIQ68975.1"/>
    <property type="molecule type" value="Genomic_DNA"/>
</dbReference>
<dbReference type="EC" id="2.3.1.178" evidence="4 9"/>
<dbReference type="GO" id="GO:0019491">
    <property type="term" value="P:ectoine biosynthetic process"/>
    <property type="evidence" value="ECO:0007669"/>
    <property type="project" value="UniProtKB-UniPathway"/>
</dbReference>
<evidence type="ECO:0000256" key="5">
    <source>
        <dbReference type="ARBA" id="ARBA00017935"/>
    </source>
</evidence>
<gene>
    <name evidence="9 11" type="primary">ectA</name>
    <name evidence="11" type="ORF">XYCOK13_17990</name>
</gene>
<feature type="domain" description="N-acetyltransferase" evidence="10">
    <location>
        <begin position="8"/>
        <end position="165"/>
    </location>
</feature>
<comment type="catalytic activity">
    <reaction evidence="8 9">
        <text>L-2,4-diaminobutanoate + acetyl-CoA = (2S)-4-acetamido-2-aminobutanoate + CoA + H(+)</text>
        <dbReference type="Rhea" id="RHEA:16901"/>
        <dbReference type="ChEBI" id="CHEBI:15378"/>
        <dbReference type="ChEBI" id="CHEBI:57287"/>
        <dbReference type="ChEBI" id="CHEBI:57288"/>
        <dbReference type="ChEBI" id="CHEBI:58761"/>
        <dbReference type="ChEBI" id="CHEBI:58929"/>
        <dbReference type="EC" id="2.3.1.178"/>
    </reaction>
</comment>
<dbReference type="RefSeq" id="WP_308443016.1">
    <property type="nucleotide sequence ID" value="NZ_BOVK01000022.1"/>
</dbReference>
<dbReference type="Proteomes" id="UP000677918">
    <property type="component" value="Unassembled WGS sequence"/>
</dbReference>
<dbReference type="InterPro" id="IPR016181">
    <property type="entry name" value="Acyl_CoA_acyltransferase"/>
</dbReference>
<dbReference type="PANTHER" id="PTHR43072">
    <property type="entry name" value="N-ACETYLTRANSFERASE"/>
    <property type="match status" value="1"/>
</dbReference>
<evidence type="ECO:0000256" key="9">
    <source>
        <dbReference type="RuleBase" id="RU365045"/>
    </source>
</evidence>
<comment type="similarity">
    <text evidence="3 9">Belongs to the acetyltransferase family. EctA subfamily.</text>
</comment>
<evidence type="ECO:0000256" key="1">
    <source>
        <dbReference type="ARBA" id="ARBA00003741"/>
    </source>
</evidence>
<sequence length="168" mass="18459">MTTTQSKLVYRKPTAEDGGKVWQLVKDTQVLDLNSAYSYIMFCDYFADTCVVAESDGAIVGFVSAFCPPGNAETLFVWQVAVDSSQRGKGVATELLRVLMQREACRQVNMVELTISPSNQASRALFMRMARELNTDMNVRSGYAAALFPGGGHEDEELYQIGPIPSAK</sequence>
<evidence type="ECO:0000256" key="6">
    <source>
        <dbReference type="ARBA" id="ARBA00022679"/>
    </source>
</evidence>
<dbReference type="Pfam" id="PF00583">
    <property type="entry name" value="Acetyltransf_1"/>
    <property type="match status" value="1"/>
</dbReference>
<dbReference type="SUPFAM" id="SSF55729">
    <property type="entry name" value="Acyl-CoA N-acyltransferases (Nat)"/>
    <property type="match status" value="1"/>
</dbReference>
<dbReference type="AlphaFoldDB" id="A0A8J4M2C3"/>
<evidence type="ECO:0000256" key="8">
    <source>
        <dbReference type="ARBA" id="ARBA00048924"/>
    </source>
</evidence>
<comment type="caution">
    <text evidence="11">The sequence shown here is derived from an EMBL/GenBank/DDBJ whole genome shotgun (WGS) entry which is preliminary data.</text>
</comment>
<evidence type="ECO:0000313" key="11">
    <source>
        <dbReference type="EMBL" id="GIQ68975.1"/>
    </source>
</evidence>
<evidence type="ECO:0000256" key="4">
    <source>
        <dbReference type="ARBA" id="ARBA00012355"/>
    </source>
</evidence>
<name>A0A8J4M2C3_9BACL</name>
<reference evidence="11" key="1">
    <citation type="submission" date="2021-04" db="EMBL/GenBank/DDBJ databases">
        <title>Draft genome sequence of Xylanibacillus composti strain K13.</title>
        <authorList>
            <person name="Uke A."/>
            <person name="Chhe C."/>
            <person name="Baramee S."/>
            <person name="Kosugi A."/>
        </authorList>
    </citation>
    <scope>NUCLEOTIDE SEQUENCE</scope>
    <source>
        <strain evidence="11">K13</strain>
    </source>
</reference>
<proteinExistence type="inferred from homology"/>
<dbReference type="CDD" id="cd04301">
    <property type="entry name" value="NAT_SF"/>
    <property type="match status" value="1"/>
</dbReference>
<comment type="function">
    <text evidence="1 9">Catalyzes the acetylation of L-2,4-diaminobutyrate (DABA) to gamma-N-acetyl-alpha,gamma-diaminobutyric acid (ADABA) with acetyl coenzyme A.</text>
</comment>
<evidence type="ECO:0000313" key="12">
    <source>
        <dbReference type="Proteomes" id="UP000677918"/>
    </source>
</evidence>